<dbReference type="InterPro" id="IPR010982">
    <property type="entry name" value="Lambda_DNA-bd_dom_sf"/>
</dbReference>
<dbReference type="Pfam" id="PF01381">
    <property type="entry name" value="HTH_3"/>
    <property type="match status" value="1"/>
</dbReference>
<dbReference type="InterPro" id="IPR050077">
    <property type="entry name" value="LexA_repressor"/>
</dbReference>
<organism evidence="2">
    <name type="scientific">uncultured Citrobacter sp</name>
    <dbReference type="NCBI Taxonomy" id="200446"/>
    <lineage>
        <taxon>Bacteria</taxon>
        <taxon>Pseudomonadati</taxon>
        <taxon>Pseudomonadota</taxon>
        <taxon>Gammaproteobacteria</taxon>
        <taxon>Enterobacterales</taxon>
        <taxon>Enterobacteriaceae</taxon>
        <taxon>Citrobacter</taxon>
        <taxon>environmental samples</taxon>
    </lineage>
</organism>
<dbReference type="EMBL" id="FLUB01000004">
    <property type="protein sequence ID" value="SBV61231.1"/>
    <property type="molecule type" value="Genomic_DNA"/>
</dbReference>
<dbReference type="SUPFAM" id="SSF51306">
    <property type="entry name" value="LexA/Signal peptidase"/>
    <property type="match status" value="1"/>
</dbReference>
<evidence type="ECO:0000259" key="1">
    <source>
        <dbReference type="PROSITE" id="PS50943"/>
    </source>
</evidence>
<dbReference type="AlphaFoldDB" id="A0A212I372"/>
<dbReference type="CDD" id="cd00093">
    <property type="entry name" value="HTH_XRE"/>
    <property type="match status" value="1"/>
</dbReference>
<gene>
    <name evidence="2" type="primary">CI</name>
    <name evidence="2" type="ORF">KM92CIT3_120035</name>
</gene>
<dbReference type="InterPro" id="IPR001387">
    <property type="entry name" value="Cro/C1-type_HTH"/>
</dbReference>
<dbReference type="Gene3D" id="2.10.109.10">
    <property type="entry name" value="Umud Fragment, subunit A"/>
    <property type="match status" value="1"/>
</dbReference>
<dbReference type="GO" id="GO:0003677">
    <property type="term" value="F:DNA binding"/>
    <property type="evidence" value="ECO:0007669"/>
    <property type="project" value="InterPro"/>
</dbReference>
<dbReference type="SUPFAM" id="SSF47413">
    <property type="entry name" value="lambda repressor-like DNA-binding domains"/>
    <property type="match status" value="1"/>
</dbReference>
<dbReference type="InterPro" id="IPR015927">
    <property type="entry name" value="Peptidase_S24_S26A/B/C"/>
</dbReference>
<dbReference type="PANTHER" id="PTHR33516">
    <property type="entry name" value="LEXA REPRESSOR"/>
    <property type="match status" value="1"/>
</dbReference>
<dbReference type="InterPro" id="IPR039418">
    <property type="entry name" value="LexA-like"/>
</dbReference>
<name>A0A212I372_9ENTR</name>
<dbReference type="Gene3D" id="1.10.260.40">
    <property type="entry name" value="lambda repressor-like DNA-binding domains"/>
    <property type="match status" value="1"/>
</dbReference>
<dbReference type="Pfam" id="PF00717">
    <property type="entry name" value="Peptidase_S24"/>
    <property type="match status" value="1"/>
</dbReference>
<proteinExistence type="predicted"/>
<accession>A0A212I372</accession>
<reference evidence="2" key="1">
    <citation type="submission" date="2016-04" db="EMBL/GenBank/DDBJ databases">
        <authorList>
            <person name="Evans L.H."/>
            <person name="Alamgir A."/>
            <person name="Owens N."/>
            <person name="Weber N.D."/>
            <person name="Virtaneva K."/>
            <person name="Barbian K."/>
            <person name="Babar A."/>
            <person name="Rosenke K."/>
        </authorList>
    </citation>
    <scope>NUCLEOTIDE SEQUENCE</scope>
    <source>
        <strain evidence="2">92-3</strain>
    </source>
</reference>
<evidence type="ECO:0000313" key="2">
    <source>
        <dbReference type="EMBL" id="SBV61231.1"/>
    </source>
</evidence>
<dbReference type="InterPro" id="IPR036286">
    <property type="entry name" value="LexA/Signal_pep-like_sf"/>
</dbReference>
<dbReference type="PROSITE" id="PS50943">
    <property type="entry name" value="HTH_CROC1"/>
    <property type="match status" value="1"/>
</dbReference>
<sequence>MESKKNLTTEQLDDAARLKALYESKKKLLGITQYTIADELGITQGAVGHYLNGRNALNLSVAAAFAKILQVSIADFSPSIEAEAQSMLAHEKSNVQYIGPHKRGNKYPLISWVQAGAWAEAMEPYTVDDIDEWYESDAKVCGDAFWLRVDGDSMTAPTGLSIPEGTLVLIDTGREAVNGSLVIAKMVDANEATFKKLIVDGGQMYLKGLNPAWPMKEINGNCKIIGVAVQTMMRLV</sequence>
<feature type="domain" description="HTH cro/C1-type" evidence="1">
    <location>
        <begin position="18"/>
        <end position="76"/>
    </location>
</feature>
<dbReference type="SMART" id="SM00530">
    <property type="entry name" value="HTH_XRE"/>
    <property type="match status" value="1"/>
</dbReference>
<dbReference type="CDD" id="cd06529">
    <property type="entry name" value="S24_LexA-like"/>
    <property type="match status" value="1"/>
</dbReference>
<dbReference type="PANTHER" id="PTHR33516:SF2">
    <property type="entry name" value="LEXA REPRESSOR-RELATED"/>
    <property type="match status" value="1"/>
</dbReference>
<protein>
    <submittedName>
        <fullName evidence="2">Repressor protein CI</fullName>
    </submittedName>
</protein>